<evidence type="ECO:0000256" key="3">
    <source>
        <dbReference type="ARBA" id="ARBA00022553"/>
    </source>
</evidence>
<dbReference type="PANTHER" id="PTHR43065">
    <property type="entry name" value="SENSOR HISTIDINE KINASE"/>
    <property type="match status" value="1"/>
</dbReference>
<dbReference type="EMBL" id="JBHRYN010000008">
    <property type="protein sequence ID" value="MFC3701280.1"/>
    <property type="molecule type" value="Genomic_DNA"/>
</dbReference>
<evidence type="ECO:0000256" key="1">
    <source>
        <dbReference type="ARBA" id="ARBA00000085"/>
    </source>
</evidence>
<dbReference type="Gene3D" id="6.10.340.10">
    <property type="match status" value="1"/>
</dbReference>
<dbReference type="PRINTS" id="PR00344">
    <property type="entry name" value="BCTRLSENSOR"/>
</dbReference>
<gene>
    <name evidence="7" type="ORF">ACFOND_06455</name>
</gene>
<keyword evidence="5" id="KW-0812">Transmembrane</keyword>
<evidence type="ECO:0000259" key="6">
    <source>
        <dbReference type="PROSITE" id="PS50109"/>
    </source>
</evidence>
<dbReference type="InterPro" id="IPR036097">
    <property type="entry name" value="HisK_dim/P_sf"/>
</dbReference>
<keyword evidence="3" id="KW-0597">Phosphoprotein</keyword>
<dbReference type="Gene3D" id="1.10.287.130">
    <property type="match status" value="1"/>
</dbReference>
<comment type="caution">
    <text evidence="7">The sequence shown here is derived from an EMBL/GenBank/DDBJ whole genome shotgun (WGS) entry which is preliminary data.</text>
</comment>
<keyword evidence="8" id="KW-1185">Reference proteome</keyword>
<sequence>MIGIRQSLIRTFMLYITLAAFCALLALMTAQYYSLKPILERTRDNSIEASLENMAPLIARSLWFFDEEAIIRSAEAVLRDQFIMGVSVNDHKELYDLRLGDLSESTTIYPQIDALTKIVEKHQIIYKVPLLVEQFGKETINVGTLVVFCKNDLLNERIFDIAKVSLLISVIVIAALQITVGLITRNVIAKPLESITTHVSKNMQSIDSDNMEEQQSLEGRRDEIGRLYHEFNAQHQALLERDRNLVHYQSKLEQVVEQRTNELSTTNKELSQSLERLQIAQKELIQQEKLASLGALVSGIAHEVNTPLGVAITATSHLAEEIKLINQCFTQDNLTKSNLVEFLTTCSETEALLTNNLNRAGNLIQSFKKVAVDQASDEKRLFSLYQYTEEIITSLSPTLRKSKVRIENNLQKDITLYSYAGAFSQVLTNLISNSLIHGFSNGKLEGSITLTSVDHEDYCTITYEDNGKGMSDETLRYIYDPFFTTTRAEGGSGLGMNIVYNLITSKLDGMVETKSSVGEGIRVTMTLKKQKYKPEGSEHE</sequence>
<proteinExistence type="predicted"/>
<organism evidence="7 8">
    <name type="scientific">Reinekea marina</name>
    <dbReference type="NCBI Taxonomy" id="1310421"/>
    <lineage>
        <taxon>Bacteria</taxon>
        <taxon>Pseudomonadati</taxon>
        <taxon>Pseudomonadota</taxon>
        <taxon>Gammaproteobacteria</taxon>
        <taxon>Oceanospirillales</taxon>
        <taxon>Saccharospirillaceae</taxon>
        <taxon>Reinekea</taxon>
    </lineage>
</organism>
<comment type="catalytic activity">
    <reaction evidence="1">
        <text>ATP + protein L-histidine = ADP + protein N-phospho-L-histidine.</text>
        <dbReference type="EC" id="2.7.13.3"/>
    </reaction>
</comment>
<dbReference type="Pfam" id="PF02518">
    <property type="entry name" value="HATPase_c"/>
    <property type="match status" value="1"/>
</dbReference>
<dbReference type="PANTHER" id="PTHR43065:SF47">
    <property type="match status" value="1"/>
</dbReference>
<dbReference type="InterPro" id="IPR036890">
    <property type="entry name" value="HATPase_C_sf"/>
</dbReference>
<accession>A0ABV7WPM3</accession>
<dbReference type="Gene3D" id="3.30.565.10">
    <property type="entry name" value="Histidine kinase-like ATPase, C-terminal domain"/>
    <property type="match status" value="1"/>
</dbReference>
<evidence type="ECO:0000256" key="2">
    <source>
        <dbReference type="ARBA" id="ARBA00012438"/>
    </source>
</evidence>
<feature type="domain" description="Histidine kinase" evidence="6">
    <location>
        <begin position="299"/>
        <end position="531"/>
    </location>
</feature>
<dbReference type="SMART" id="SM00387">
    <property type="entry name" value="HATPase_c"/>
    <property type="match status" value="1"/>
</dbReference>
<keyword evidence="7" id="KW-0808">Transferase</keyword>
<keyword evidence="7" id="KW-0418">Kinase</keyword>
<dbReference type="SUPFAM" id="SSF47384">
    <property type="entry name" value="Homodimeric domain of signal transducing histidine kinase"/>
    <property type="match status" value="1"/>
</dbReference>
<dbReference type="InterPro" id="IPR003594">
    <property type="entry name" value="HATPase_dom"/>
</dbReference>
<feature type="transmembrane region" description="Helical" evidence="5">
    <location>
        <begin position="12"/>
        <end position="33"/>
    </location>
</feature>
<keyword evidence="5" id="KW-1133">Transmembrane helix</keyword>
<keyword evidence="5" id="KW-0472">Membrane</keyword>
<evidence type="ECO:0000313" key="7">
    <source>
        <dbReference type="EMBL" id="MFC3701280.1"/>
    </source>
</evidence>
<dbReference type="CDD" id="cd00082">
    <property type="entry name" value="HisKA"/>
    <property type="match status" value="1"/>
</dbReference>
<dbReference type="InterPro" id="IPR005467">
    <property type="entry name" value="His_kinase_dom"/>
</dbReference>
<dbReference type="Proteomes" id="UP001595710">
    <property type="component" value="Unassembled WGS sequence"/>
</dbReference>
<dbReference type="PROSITE" id="PS50109">
    <property type="entry name" value="HIS_KIN"/>
    <property type="match status" value="1"/>
</dbReference>
<dbReference type="InterPro" id="IPR004358">
    <property type="entry name" value="Sig_transdc_His_kin-like_C"/>
</dbReference>
<feature type="coiled-coil region" evidence="4">
    <location>
        <begin position="263"/>
        <end position="290"/>
    </location>
</feature>
<dbReference type="EC" id="2.7.13.3" evidence="2"/>
<dbReference type="GO" id="GO:0016301">
    <property type="term" value="F:kinase activity"/>
    <property type="evidence" value="ECO:0007669"/>
    <property type="project" value="UniProtKB-KW"/>
</dbReference>
<protein>
    <recommendedName>
        <fullName evidence="2">histidine kinase</fullName>
        <ecNumber evidence="2">2.7.13.3</ecNumber>
    </recommendedName>
</protein>
<reference evidence="8" key="1">
    <citation type="journal article" date="2019" name="Int. J. Syst. Evol. Microbiol.">
        <title>The Global Catalogue of Microorganisms (GCM) 10K type strain sequencing project: providing services to taxonomists for standard genome sequencing and annotation.</title>
        <authorList>
            <consortium name="The Broad Institute Genomics Platform"/>
            <consortium name="The Broad Institute Genome Sequencing Center for Infectious Disease"/>
            <person name="Wu L."/>
            <person name="Ma J."/>
        </authorList>
    </citation>
    <scope>NUCLEOTIDE SEQUENCE [LARGE SCALE GENOMIC DNA]</scope>
    <source>
        <strain evidence="8">CECT 8288</strain>
    </source>
</reference>
<keyword evidence="4" id="KW-0175">Coiled coil</keyword>
<evidence type="ECO:0000256" key="5">
    <source>
        <dbReference type="SAM" id="Phobius"/>
    </source>
</evidence>
<dbReference type="RefSeq" id="WP_290283399.1">
    <property type="nucleotide sequence ID" value="NZ_JAUFQI010000001.1"/>
</dbReference>
<dbReference type="SUPFAM" id="SSF55874">
    <property type="entry name" value="ATPase domain of HSP90 chaperone/DNA topoisomerase II/histidine kinase"/>
    <property type="match status" value="1"/>
</dbReference>
<dbReference type="InterPro" id="IPR003661">
    <property type="entry name" value="HisK_dim/P_dom"/>
</dbReference>
<name>A0ABV7WPM3_9GAMM</name>
<evidence type="ECO:0000313" key="8">
    <source>
        <dbReference type="Proteomes" id="UP001595710"/>
    </source>
</evidence>
<evidence type="ECO:0000256" key="4">
    <source>
        <dbReference type="SAM" id="Coils"/>
    </source>
</evidence>